<dbReference type="Proteomes" id="UP000015100">
    <property type="component" value="Unassembled WGS sequence"/>
</dbReference>
<feature type="chain" id="PRO_5004561232" evidence="1">
    <location>
        <begin position="20"/>
        <end position="104"/>
    </location>
</feature>
<proteinExistence type="predicted"/>
<dbReference type="EMBL" id="AQGS01000443">
    <property type="protein sequence ID" value="EPS39953.1"/>
    <property type="molecule type" value="Genomic_DNA"/>
</dbReference>
<protein>
    <submittedName>
        <fullName evidence="2">Uncharacterized protein</fullName>
    </submittedName>
</protein>
<feature type="signal peptide" evidence="1">
    <location>
        <begin position="1"/>
        <end position="19"/>
    </location>
</feature>
<accession>S8BKP4</accession>
<reference evidence="2 3" key="1">
    <citation type="journal article" date="2013" name="PLoS Genet.">
        <title>Genomic mechanisms accounting for the adaptation to parasitism in nematode-trapping fungi.</title>
        <authorList>
            <person name="Meerupati T."/>
            <person name="Andersson K.M."/>
            <person name="Friman E."/>
            <person name="Kumar D."/>
            <person name="Tunlid A."/>
            <person name="Ahren D."/>
        </authorList>
    </citation>
    <scope>NUCLEOTIDE SEQUENCE [LARGE SCALE GENOMIC DNA]</scope>
    <source>
        <strain evidence="2 3">CBS 200.50</strain>
    </source>
</reference>
<keyword evidence="3" id="KW-1185">Reference proteome</keyword>
<reference evidence="3" key="2">
    <citation type="submission" date="2013-04" db="EMBL/GenBank/DDBJ databases">
        <title>Genomic mechanisms accounting for the adaptation to parasitism in nematode-trapping fungi.</title>
        <authorList>
            <person name="Ahren D.G."/>
        </authorList>
    </citation>
    <scope>NUCLEOTIDE SEQUENCE [LARGE SCALE GENOMIC DNA]</scope>
    <source>
        <strain evidence="3">CBS 200.50</strain>
    </source>
</reference>
<evidence type="ECO:0000256" key="1">
    <source>
        <dbReference type="SAM" id="SignalP"/>
    </source>
</evidence>
<comment type="caution">
    <text evidence="2">The sequence shown here is derived from an EMBL/GenBank/DDBJ whole genome shotgun (WGS) entry which is preliminary data.</text>
</comment>
<evidence type="ECO:0000313" key="2">
    <source>
        <dbReference type="EMBL" id="EPS39953.1"/>
    </source>
</evidence>
<dbReference type="AlphaFoldDB" id="S8BKP4"/>
<organism evidence="2 3">
    <name type="scientific">Dactylellina haptotyla (strain CBS 200.50)</name>
    <name type="common">Nematode-trapping fungus</name>
    <name type="synonym">Monacrosporium haptotylum</name>
    <dbReference type="NCBI Taxonomy" id="1284197"/>
    <lineage>
        <taxon>Eukaryota</taxon>
        <taxon>Fungi</taxon>
        <taxon>Dikarya</taxon>
        <taxon>Ascomycota</taxon>
        <taxon>Pezizomycotina</taxon>
        <taxon>Orbiliomycetes</taxon>
        <taxon>Orbiliales</taxon>
        <taxon>Orbiliaceae</taxon>
        <taxon>Dactylellina</taxon>
    </lineage>
</organism>
<sequence length="104" mass="11211">MKFFVTITAVMSFASLALAAPQNKAAGCMTTYKVTTTLSPTAIEYKKVKNDPEDLDCKGCKLTVATITVTQDGYKPGMKPVATITMDEKNIGGPICLMGVMRPW</sequence>
<gene>
    <name evidence="2" type="ORF">H072_6371</name>
</gene>
<keyword evidence="1" id="KW-0732">Signal</keyword>
<dbReference type="HOGENOM" id="CLU_2250031_0_0_1"/>
<name>S8BKP4_DACHA</name>
<evidence type="ECO:0000313" key="3">
    <source>
        <dbReference type="Proteomes" id="UP000015100"/>
    </source>
</evidence>